<accession>A0AAN4ZT88</accession>
<dbReference type="EMBL" id="BTRK01000003">
    <property type="protein sequence ID" value="GMR43977.1"/>
    <property type="molecule type" value="Genomic_DNA"/>
</dbReference>
<evidence type="ECO:0000313" key="2">
    <source>
        <dbReference type="Proteomes" id="UP001328107"/>
    </source>
</evidence>
<comment type="caution">
    <text evidence="1">The sequence shown here is derived from an EMBL/GenBank/DDBJ whole genome shotgun (WGS) entry which is preliminary data.</text>
</comment>
<evidence type="ECO:0000313" key="1">
    <source>
        <dbReference type="EMBL" id="GMR43977.1"/>
    </source>
</evidence>
<name>A0AAN4ZT88_9BILA</name>
<feature type="non-terminal residue" evidence="1">
    <location>
        <position position="1"/>
    </location>
</feature>
<keyword evidence="2" id="KW-1185">Reference proteome</keyword>
<dbReference type="AlphaFoldDB" id="A0AAN4ZT88"/>
<gene>
    <name evidence="1" type="ORF">PMAYCL1PPCAC_14172</name>
</gene>
<reference evidence="2" key="1">
    <citation type="submission" date="2022-10" db="EMBL/GenBank/DDBJ databases">
        <title>Genome assembly of Pristionchus species.</title>
        <authorList>
            <person name="Yoshida K."/>
            <person name="Sommer R.J."/>
        </authorList>
    </citation>
    <scope>NUCLEOTIDE SEQUENCE [LARGE SCALE GENOMIC DNA]</scope>
    <source>
        <strain evidence="2">RS5460</strain>
    </source>
</reference>
<dbReference type="Proteomes" id="UP001328107">
    <property type="component" value="Unassembled WGS sequence"/>
</dbReference>
<protein>
    <submittedName>
        <fullName evidence="1">Uncharacterized protein</fullName>
    </submittedName>
</protein>
<organism evidence="1 2">
    <name type="scientific">Pristionchus mayeri</name>
    <dbReference type="NCBI Taxonomy" id="1317129"/>
    <lineage>
        <taxon>Eukaryota</taxon>
        <taxon>Metazoa</taxon>
        <taxon>Ecdysozoa</taxon>
        <taxon>Nematoda</taxon>
        <taxon>Chromadorea</taxon>
        <taxon>Rhabditida</taxon>
        <taxon>Rhabditina</taxon>
        <taxon>Diplogasteromorpha</taxon>
        <taxon>Diplogasteroidea</taxon>
        <taxon>Neodiplogasteridae</taxon>
        <taxon>Pristionchus</taxon>
    </lineage>
</organism>
<proteinExistence type="predicted"/>
<sequence>IELTCYFCSSKGNTTSDAHSILSTAEIVRLSAVNLISTLPCCMWTRIERRSLMMLTDMWRSAWGATMAKSRTCTRFCPAENKLISMSCAKETERNLSNTRDS</sequence>